<organism evidence="4 5">
    <name type="scientific">Dioscorea zingiberensis</name>
    <dbReference type="NCBI Taxonomy" id="325984"/>
    <lineage>
        <taxon>Eukaryota</taxon>
        <taxon>Viridiplantae</taxon>
        <taxon>Streptophyta</taxon>
        <taxon>Embryophyta</taxon>
        <taxon>Tracheophyta</taxon>
        <taxon>Spermatophyta</taxon>
        <taxon>Magnoliopsida</taxon>
        <taxon>Liliopsida</taxon>
        <taxon>Dioscoreales</taxon>
        <taxon>Dioscoreaceae</taxon>
        <taxon>Dioscorea</taxon>
    </lineage>
</organism>
<keyword evidence="2" id="KW-0677">Repeat</keyword>
<dbReference type="AlphaFoldDB" id="A0A9D5BS61"/>
<dbReference type="OrthoDB" id="185373at2759"/>
<evidence type="ECO:0000256" key="3">
    <source>
        <dbReference type="PROSITE-ProRule" id="PRU00708"/>
    </source>
</evidence>
<proteinExistence type="inferred from homology"/>
<feature type="repeat" description="PPR" evidence="3">
    <location>
        <begin position="93"/>
        <end position="127"/>
    </location>
</feature>
<name>A0A9D5BS61_9LILI</name>
<dbReference type="Pfam" id="PF13041">
    <property type="entry name" value="PPR_2"/>
    <property type="match status" value="1"/>
</dbReference>
<gene>
    <name evidence="4" type="ORF">J5N97_000540</name>
</gene>
<evidence type="ECO:0000256" key="1">
    <source>
        <dbReference type="ARBA" id="ARBA00007626"/>
    </source>
</evidence>
<dbReference type="InterPro" id="IPR002885">
    <property type="entry name" value="PPR_rpt"/>
</dbReference>
<accession>A0A9D5BS61</accession>
<evidence type="ECO:0000313" key="5">
    <source>
        <dbReference type="Proteomes" id="UP001085076"/>
    </source>
</evidence>
<comment type="similarity">
    <text evidence="1">Belongs to the PPR family. P subfamily.</text>
</comment>
<dbReference type="InterPro" id="IPR011990">
    <property type="entry name" value="TPR-like_helical_dom_sf"/>
</dbReference>
<evidence type="ECO:0000313" key="4">
    <source>
        <dbReference type="EMBL" id="KAJ0959773.1"/>
    </source>
</evidence>
<dbReference type="PROSITE" id="PS51375">
    <property type="entry name" value="PPR"/>
    <property type="match status" value="1"/>
</dbReference>
<dbReference type="PANTHER" id="PTHR47941">
    <property type="entry name" value="PENTATRICOPEPTIDE REPEAT-CONTAINING PROTEIN 3, MITOCHONDRIAL"/>
    <property type="match status" value="1"/>
</dbReference>
<sequence length="144" mass="16293">MEEATSLPKALLNNTNNPKLAWHLFKRILSSSHLSLRSLTIIARILISAKMHPEIDALHHLLLHSQPPNPPPLPRFPRANLRQDMIVSGVKPETYTFNLLICALCDCGRLEDARQVFDKMRDKGCQPNEYSVGIFGSRVLQSWA</sequence>
<reference evidence="4 5" key="1">
    <citation type="journal article" date="2022" name="Hortic Res">
        <title>The genome of Dioscorea zingiberensis sheds light on the biosynthesis, origin and evolution of the medicinally important diosgenin saponins.</title>
        <authorList>
            <person name="Li Y."/>
            <person name="Tan C."/>
            <person name="Li Z."/>
            <person name="Guo J."/>
            <person name="Li S."/>
            <person name="Chen X."/>
            <person name="Wang C."/>
            <person name="Dai X."/>
            <person name="Yang H."/>
            <person name="Song W."/>
            <person name="Hou L."/>
            <person name="Xu J."/>
            <person name="Tong Z."/>
            <person name="Xu A."/>
            <person name="Yuan X."/>
            <person name="Wang W."/>
            <person name="Yang Q."/>
            <person name="Chen L."/>
            <person name="Sun Z."/>
            <person name="Wang K."/>
            <person name="Pan B."/>
            <person name="Chen J."/>
            <person name="Bao Y."/>
            <person name="Liu F."/>
            <person name="Qi X."/>
            <person name="Gang D.R."/>
            <person name="Wen J."/>
            <person name="Li J."/>
        </authorList>
    </citation>
    <scope>NUCLEOTIDE SEQUENCE [LARGE SCALE GENOMIC DNA]</scope>
    <source>
        <strain evidence="4">Dzin_1.0</strain>
    </source>
</reference>
<dbReference type="EMBL" id="JAGGNH010000167">
    <property type="protein sequence ID" value="KAJ0959773.1"/>
    <property type="molecule type" value="Genomic_DNA"/>
</dbReference>
<comment type="caution">
    <text evidence="4">The sequence shown here is derived from an EMBL/GenBank/DDBJ whole genome shotgun (WGS) entry which is preliminary data.</text>
</comment>
<keyword evidence="5" id="KW-1185">Reference proteome</keyword>
<evidence type="ECO:0008006" key="6">
    <source>
        <dbReference type="Google" id="ProtNLM"/>
    </source>
</evidence>
<dbReference type="Proteomes" id="UP001085076">
    <property type="component" value="Unassembled WGS sequence"/>
</dbReference>
<dbReference type="NCBIfam" id="TIGR00756">
    <property type="entry name" value="PPR"/>
    <property type="match status" value="1"/>
</dbReference>
<protein>
    <recommendedName>
        <fullName evidence="6">Pentatricopeptide repeat-containing protein</fullName>
    </recommendedName>
</protein>
<evidence type="ECO:0000256" key="2">
    <source>
        <dbReference type="ARBA" id="ARBA00022737"/>
    </source>
</evidence>
<dbReference type="Gene3D" id="1.25.40.10">
    <property type="entry name" value="Tetratricopeptide repeat domain"/>
    <property type="match status" value="1"/>
</dbReference>